<dbReference type="Proteomes" id="UP001062846">
    <property type="component" value="Chromosome 7"/>
</dbReference>
<evidence type="ECO:0000313" key="2">
    <source>
        <dbReference type="Proteomes" id="UP001062846"/>
    </source>
</evidence>
<comment type="caution">
    <text evidence="1">The sequence shown here is derived from an EMBL/GenBank/DDBJ whole genome shotgun (WGS) entry which is preliminary data.</text>
</comment>
<sequence>MAAFSIVARGSGGLAQLWRCGSSALAIEPWALRIACAVAVETNVPVVIFESDCKNLMSCINDPKVQVMWEIDGDIEEDLGDV</sequence>
<dbReference type="EMBL" id="CM046394">
    <property type="protein sequence ID" value="KAI8546029.1"/>
    <property type="molecule type" value="Genomic_DNA"/>
</dbReference>
<proteinExistence type="predicted"/>
<name>A0ACC0MYR5_RHOML</name>
<keyword evidence="2" id="KW-1185">Reference proteome</keyword>
<accession>A0ACC0MYR5</accession>
<organism evidence="1 2">
    <name type="scientific">Rhododendron molle</name>
    <name type="common">Chinese azalea</name>
    <name type="synonym">Azalea mollis</name>
    <dbReference type="NCBI Taxonomy" id="49168"/>
    <lineage>
        <taxon>Eukaryota</taxon>
        <taxon>Viridiplantae</taxon>
        <taxon>Streptophyta</taxon>
        <taxon>Embryophyta</taxon>
        <taxon>Tracheophyta</taxon>
        <taxon>Spermatophyta</taxon>
        <taxon>Magnoliopsida</taxon>
        <taxon>eudicotyledons</taxon>
        <taxon>Gunneridae</taxon>
        <taxon>Pentapetalae</taxon>
        <taxon>asterids</taxon>
        <taxon>Ericales</taxon>
        <taxon>Ericaceae</taxon>
        <taxon>Ericoideae</taxon>
        <taxon>Rhodoreae</taxon>
        <taxon>Rhododendron</taxon>
    </lineage>
</organism>
<reference evidence="1" key="1">
    <citation type="submission" date="2022-02" db="EMBL/GenBank/DDBJ databases">
        <title>Plant Genome Project.</title>
        <authorList>
            <person name="Zhang R.-G."/>
        </authorList>
    </citation>
    <scope>NUCLEOTIDE SEQUENCE</scope>
    <source>
        <strain evidence="1">AT1</strain>
    </source>
</reference>
<protein>
    <submittedName>
        <fullName evidence="1">Uncharacterized protein</fullName>
    </submittedName>
</protein>
<gene>
    <name evidence="1" type="ORF">RHMOL_Rhmol07G0084000</name>
</gene>
<evidence type="ECO:0000313" key="1">
    <source>
        <dbReference type="EMBL" id="KAI8546029.1"/>
    </source>
</evidence>